<dbReference type="PANTHER" id="PTHR46599:SF3">
    <property type="entry name" value="PIGGYBAC TRANSPOSABLE ELEMENT-DERIVED PROTEIN 4"/>
    <property type="match status" value="1"/>
</dbReference>
<organism evidence="1 2">
    <name type="scientific">Dryococelus australis</name>
    <dbReference type="NCBI Taxonomy" id="614101"/>
    <lineage>
        <taxon>Eukaryota</taxon>
        <taxon>Metazoa</taxon>
        <taxon>Ecdysozoa</taxon>
        <taxon>Arthropoda</taxon>
        <taxon>Hexapoda</taxon>
        <taxon>Insecta</taxon>
        <taxon>Pterygota</taxon>
        <taxon>Neoptera</taxon>
        <taxon>Polyneoptera</taxon>
        <taxon>Phasmatodea</taxon>
        <taxon>Verophasmatodea</taxon>
        <taxon>Anareolatae</taxon>
        <taxon>Phasmatidae</taxon>
        <taxon>Eurycanthinae</taxon>
        <taxon>Dryococelus</taxon>
    </lineage>
</organism>
<protein>
    <recommendedName>
        <fullName evidence="3">PiggyBac transposable element-derived protein 4</fullName>
    </recommendedName>
</protein>
<proteinExistence type="predicted"/>
<sequence>MSKFHVMRSYSKAYKKIRFYVVDIMLLNSCVLYKKLHGEHDRSFYVFKQRLTEELLESYFKEDVLKRRSVTPGDLPSRLSGRYFPEKLAPSAARCVVCLDKKQRRESTWKCDSCNVGLCIENFKPYQTLKNY</sequence>
<evidence type="ECO:0008006" key="3">
    <source>
        <dbReference type="Google" id="ProtNLM"/>
    </source>
</evidence>
<dbReference type="PANTHER" id="PTHR46599">
    <property type="entry name" value="PIGGYBAC TRANSPOSABLE ELEMENT-DERIVED PROTEIN 4"/>
    <property type="match status" value="1"/>
</dbReference>
<keyword evidence="2" id="KW-1185">Reference proteome</keyword>
<comment type="caution">
    <text evidence="1">The sequence shown here is derived from an EMBL/GenBank/DDBJ whole genome shotgun (WGS) entry which is preliminary data.</text>
</comment>
<dbReference type="EMBL" id="JARBHB010000004">
    <property type="protein sequence ID" value="KAJ8885115.1"/>
    <property type="molecule type" value="Genomic_DNA"/>
</dbReference>
<gene>
    <name evidence="1" type="ORF">PR048_011311</name>
</gene>
<dbReference type="Proteomes" id="UP001159363">
    <property type="component" value="Chromosome X"/>
</dbReference>
<name>A0ABQ9HLR9_9NEOP</name>
<evidence type="ECO:0000313" key="1">
    <source>
        <dbReference type="EMBL" id="KAJ8885115.1"/>
    </source>
</evidence>
<reference evidence="1 2" key="1">
    <citation type="submission" date="2023-02" db="EMBL/GenBank/DDBJ databases">
        <title>LHISI_Scaffold_Assembly.</title>
        <authorList>
            <person name="Stuart O.P."/>
            <person name="Cleave R."/>
            <person name="Magrath M.J.L."/>
            <person name="Mikheyev A.S."/>
        </authorList>
    </citation>
    <scope>NUCLEOTIDE SEQUENCE [LARGE SCALE GENOMIC DNA]</scope>
    <source>
        <strain evidence="1">Daus_M_001</strain>
        <tissue evidence="1">Leg muscle</tissue>
    </source>
</reference>
<evidence type="ECO:0000313" key="2">
    <source>
        <dbReference type="Proteomes" id="UP001159363"/>
    </source>
</evidence>
<accession>A0ABQ9HLR9</accession>